<dbReference type="InterPro" id="IPR018385">
    <property type="entry name" value="C4_dicarb_anaerob_car-like"/>
</dbReference>
<name>A0A7T6Z2H2_9BACI</name>
<keyword evidence="2" id="KW-1003">Cell membrane</keyword>
<keyword evidence="8" id="KW-1185">Reference proteome</keyword>
<evidence type="ECO:0000256" key="3">
    <source>
        <dbReference type="ARBA" id="ARBA00022692"/>
    </source>
</evidence>
<feature type="transmembrane region" description="Helical" evidence="6">
    <location>
        <begin position="211"/>
        <end position="229"/>
    </location>
</feature>
<comment type="subcellular location">
    <subcellularLocation>
        <location evidence="1">Cell membrane</location>
        <topology evidence="1">Multi-pass membrane protein</topology>
    </subcellularLocation>
</comment>
<dbReference type="Proteomes" id="UP000595823">
    <property type="component" value="Chromosome"/>
</dbReference>
<dbReference type="AlphaFoldDB" id="A0A7T6Z2H2"/>
<feature type="transmembrane region" description="Helical" evidence="6">
    <location>
        <begin position="21"/>
        <end position="44"/>
    </location>
</feature>
<dbReference type="PANTHER" id="PTHR43652">
    <property type="entry name" value="BASIC AMINO ACID ANTIPORTER YFCC-RELATED"/>
    <property type="match status" value="1"/>
</dbReference>
<feature type="transmembrane region" description="Helical" evidence="6">
    <location>
        <begin position="331"/>
        <end position="350"/>
    </location>
</feature>
<evidence type="ECO:0000256" key="1">
    <source>
        <dbReference type="ARBA" id="ARBA00004651"/>
    </source>
</evidence>
<evidence type="ECO:0000256" key="5">
    <source>
        <dbReference type="ARBA" id="ARBA00023136"/>
    </source>
</evidence>
<evidence type="ECO:0000313" key="7">
    <source>
        <dbReference type="EMBL" id="QQK75778.1"/>
    </source>
</evidence>
<feature type="transmembrane region" description="Helical" evidence="6">
    <location>
        <begin position="428"/>
        <end position="448"/>
    </location>
</feature>
<evidence type="ECO:0000256" key="2">
    <source>
        <dbReference type="ARBA" id="ARBA00022475"/>
    </source>
</evidence>
<dbReference type="KEGG" id="scia:HUG15_09520"/>
<keyword evidence="5 6" id="KW-0472">Membrane</keyword>
<organism evidence="7 8">
    <name type="scientific">Salicibibacter cibarius</name>
    <dbReference type="NCBI Taxonomy" id="2743000"/>
    <lineage>
        <taxon>Bacteria</taxon>
        <taxon>Bacillati</taxon>
        <taxon>Bacillota</taxon>
        <taxon>Bacilli</taxon>
        <taxon>Bacillales</taxon>
        <taxon>Bacillaceae</taxon>
        <taxon>Salicibibacter</taxon>
    </lineage>
</organism>
<evidence type="ECO:0000256" key="6">
    <source>
        <dbReference type="SAM" id="Phobius"/>
    </source>
</evidence>
<feature type="transmembrane region" description="Helical" evidence="6">
    <location>
        <begin position="179"/>
        <end position="199"/>
    </location>
</feature>
<proteinExistence type="predicted"/>
<feature type="transmembrane region" description="Helical" evidence="6">
    <location>
        <begin position="131"/>
        <end position="147"/>
    </location>
</feature>
<evidence type="ECO:0000256" key="4">
    <source>
        <dbReference type="ARBA" id="ARBA00022989"/>
    </source>
</evidence>
<feature type="transmembrane region" description="Helical" evidence="6">
    <location>
        <begin position="94"/>
        <end position="119"/>
    </location>
</feature>
<reference evidence="7 8" key="1">
    <citation type="submission" date="2020-06" db="EMBL/GenBank/DDBJ databases">
        <title>Genomic analysis of Salicibibacter sp. NKC5-3.</title>
        <authorList>
            <person name="Oh Y.J."/>
        </authorList>
    </citation>
    <scope>NUCLEOTIDE SEQUENCE [LARGE SCALE GENOMIC DNA]</scope>
    <source>
        <strain evidence="7 8">NKC5-3</strain>
    </source>
</reference>
<dbReference type="EMBL" id="CP054705">
    <property type="protein sequence ID" value="QQK75778.1"/>
    <property type="molecule type" value="Genomic_DNA"/>
</dbReference>
<keyword evidence="4 6" id="KW-1133">Transmembrane helix</keyword>
<dbReference type="InterPro" id="IPR051679">
    <property type="entry name" value="DASS-Related_Transporters"/>
</dbReference>
<sequence>MIKPNQKQKNQLEPEKRKRKFIMPHTYAILFFIMLLCAGATYILTPGEYDREIDEATGNTLVVNDSYSSVEASPISFFDIFQAIPLGMQDAADIVFFIFLIGGAFGIIRATGALEAGVAKAVIKLEGKEKLMIPISMIIFSIAGFTIGSAEEMIIFVPIGVALARATGFDAITGTAMITLGAASGFIGGMLNPFTVGIAQEIAELQLFSGFAFRFVVYLVLLTFAIWYVSRYASRVKNDPSKSVIYEIELKEAHNSKSKEEMTAFSTLSFRHHLIFVVIIGGLGFNVYGVFQWGWFITELTASFLIMGILAGLLGKLSINRIFDSFIDGAKALAFGSLIVGFARAILVILEEGKIIDTITFSLVEVIQNFSDGGTAIGMFFSQSFLNFFIPAGPAQAMTTMPIMVPVSDLLGVSRQVAVLAFQYGDGITNSIIPTSAALMGYLAIAGIPYEKWVKFVWKLILGWTVIATVALLIAVSIGIE</sequence>
<accession>A0A7T6Z2H2</accession>
<feature type="transmembrane region" description="Helical" evidence="6">
    <location>
        <begin position="460"/>
        <end position="480"/>
    </location>
</feature>
<dbReference type="PANTHER" id="PTHR43652:SF6">
    <property type="entry name" value="ARGININE REPRESSOR"/>
    <property type="match status" value="1"/>
</dbReference>
<dbReference type="Pfam" id="PF03606">
    <property type="entry name" value="DcuC"/>
    <property type="match status" value="1"/>
</dbReference>
<dbReference type="GO" id="GO:0005886">
    <property type="term" value="C:plasma membrane"/>
    <property type="evidence" value="ECO:0007669"/>
    <property type="project" value="UniProtKB-SubCell"/>
</dbReference>
<protein>
    <submittedName>
        <fullName evidence="7">YfcC family protein</fullName>
    </submittedName>
</protein>
<feature type="transmembrane region" description="Helical" evidence="6">
    <location>
        <begin position="274"/>
        <end position="295"/>
    </location>
</feature>
<evidence type="ECO:0000313" key="8">
    <source>
        <dbReference type="Proteomes" id="UP000595823"/>
    </source>
</evidence>
<gene>
    <name evidence="7" type="ORF">HUG15_09520</name>
</gene>
<feature type="transmembrane region" description="Helical" evidence="6">
    <location>
        <begin position="301"/>
        <end position="319"/>
    </location>
</feature>
<keyword evidence="3 6" id="KW-0812">Transmembrane</keyword>
<dbReference type="RefSeq" id="WP_200128412.1">
    <property type="nucleotide sequence ID" value="NZ_CP054705.1"/>
</dbReference>